<feature type="domain" description="N-acetyltransferase" evidence="1">
    <location>
        <begin position="6"/>
        <end position="92"/>
    </location>
</feature>
<gene>
    <name evidence="2" type="ORF">HT102_04215</name>
</gene>
<dbReference type="Gene3D" id="3.40.630.30">
    <property type="match status" value="1"/>
</dbReference>
<dbReference type="InterPro" id="IPR016181">
    <property type="entry name" value="Acyl_CoA_acyltransferase"/>
</dbReference>
<dbReference type="CDD" id="cd04301">
    <property type="entry name" value="NAT_SF"/>
    <property type="match status" value="1"/>
</dbReference>
<evidence type="ECO:0000313" key="2">
    <source>
        <dbReference type="EMBL" id="MBD8505690.1"/>
    </source>
</evidence>
<dbReference type="InterPro" id="IPR045057">
    <property type="entry name" value="Gcn5-rel_NAT"/>
</dbReference>
<dbReference type="PANTHER" id="PTHR31435:SF10">
    <property type="entry name" value="BSR4717 PROTEIN"/>
    <property type="match status" value="1"/>
</dbReference>
<comment type="caution">
    <text evidence="2">The sequence shown here is derived from an EMBL/GenBank/DDBJ whole genome shotgun (WGS) entry which is preliminary data.</text>
</comment>
<dbReference type="PROSITE" id="PS51729">
    <property type="entry name" value="GNAT_YJDJ"/>
    <property type="match status" value="1"/>
</dbReference>
<proteinExistence type="predicted"/>
<dbReference type="SUPFAM" id="SSF55729">
    <property type="entry name" value="Acyl-CoA N-acyltransferases (Nat)"/>
    <property type="match status" value="1"/>
</dbReference>
<reference evidence="2" key="1">
    <citation type="submission" date="2020-09" db="EMBL/GenBank/DDBJ databases">
        <title>Hoyosella lacisalsi sp. nov., a halotolerant actinobacterium isolated from soil of Lake Gudzhirganskoe.</title>
        <authorList>
            <person name="Yang Q."/>
            <person name="Guo P.Y."/>
            <person name="Liu S.W."/>
            <person name="Li F.N."/>
            <person name="Sun C.H."/>
        </authorList>
    </citation>
    <scope>NUCLEOTIDE SEQUENCE</scope>
    <source>
        <strain evidence="2">G463</strain>
    </source>
</reference>
<sequence length="92" mass="10145">MTETMKHDAAARRYSLIIDGTEAGYADYVETGSIRDFNRTVTDPDHRGKGVAGRVVRYALDDSRATGFSIIPSCPFVDGFIAKNPEYKDLLA</sequence>
<dbReference type="RefSeq" id="WP_192038165.1">
    <property type="nucleotide sequence ID" value="NZ_JACYWE010000002.1"/>
</dbReference>
<organism evidence="2 3">
    <name type="scientific">Lolliginicoccus lacisalsi</name>
    <dbReference type="NCBI Taxonomy" id="2742202"/>
    <lineage>
        <taxon>Bacteria</taxon>
        <taxon>Bacillati</taxon>
        <taxon>Actinomycetota</taxon>
        <taxon>Actinomycetes</taxon>
        <taxon>Mycobacteriales</taxon>
        <taxon>Hoyosellaceae</taxon>
        <taxon>Lolliginicoccus</taxon>
    </lineage>
</organism>
<keyword evidence="3" id="KW-1185">Reference proteome</keyword>
<evidence type="ECO:0000259" key="1">
    <source>
        <dbReference type="PROSITE" id="PS51729"/>
    </source>
</evidence>
<dbReference type="AlphaFoldDB" id="A0A927JAQ8"/>
<dbReference type="EMBL" id="JACYWE010000002">
    <property type="protein sequence ID" value="MBD8505690.1"/>
    <property type="molecule type" value="Genomic_DNA"/>
</dbReference>
<dbReference type="PANTHER" id="PTHR31435">
    <property type="entry name" value="PROTEIN NATD1"/>
    <property type="match status" value="1"/>
</dbReference>
<dbReference type="Proteomes" id="UP000642993">
    <property type="component" value="Unassembled WGS sequence"/>
</dbReference>
<dbReference type="InterPro" id="IPR031165">
    <property type="entry name" value="GNAT_YJDJ"/>
</dbReference>
<protein>
    <submittedName>
        <fullName evidence="2">N-acetyltransferase</fullName>
    </submittedName>
</protein>
<accession>A0A927JAQ8</accession>
<dbReference type="Pfam" id="PF14542">
    <property type="entry name" value="Acetyltransf_CG"/>
    <property type="match status" value="1"/>
</dbReference>
<name>A0A927JAQ8_9ACTN</name>
<evidence type="ECO:0000313" key="3">
    <source>
        <dbReference type="Proteomes" id="UP000642993"/>
    </source>
</evidence>